<dbReference type="SUPFAM" id="SSF141868">
    <property type="entry name" value="EAL domain-like"/>
    <property type="match status" value="1"/>
</dbReference>
<dbReference type="Proteomes" id="UP000198405">
    <property type="component" value="Unassembled WGS sequence"/>
</dbReference>
<evidence type="ECO:0000313" key="2">
    <source>
        <dbReference type="EMBL" id="SNR90189.1"/>
    </source>
</evidence>
<dbReference type="PANTHER" id="PTHR33121">
    <property type="entry name" value="CYCLIC DI-GMP PHOSPHODIESTERASE PDEF"/>
    <property type="match status" value="1"/>
</dbReference>
<evidence type="ECO:0000259" key="1">
    <source>
        <dbReference type="PROSITE" id="PS50883"/>
    </source>
</evidence>
<dbReference type="PANTHER" id="PTHR33121:SF70">
    <property type="entry name" value="SIGNALING PROTEIN YKOW"/>
    <property type="match status" value="1"/>
</dbReference>
<name>A0A239A3X7_9BACT</name>
<protein>
    <submittedName>
        <fullName evidence="2">EAL domain, c-di-GMP-specific phosphodiesterase class I (Or its enzymatically inactive variant)</fullName>
    </submittedName>
</protein>
<organism evidence="2 3">
    <name type="scientific">Desulfurobacterium atlanticum</name>
    <dbReference type="NCBI Taxonomy" id="240169"/>
    <lineage>
        <taxon>Bacteria</taxon>
        <taxon>Pseudomonadati</taxon>
        <taxon>Aquificota</taxon>
        <taxon>Aquificia</taxon>
        <taxon>Desulfurobacteriales</taxon>
        <taxon>Desulfurobacteriaceae</taxon>
        <taxon>Desulfurobacterium</taxon>
    </lineage>
</organism>
<dbReference type="GO" id="GO:0071111">
    <property type="term" value="F:cyclic-guanylate-specific phosphodiesterase activity"/>
    <property type="evidence" value="ECO:0007669"/>
    <property type="project" value="InterPro"/>
</dbReference>
<sequence>MTEEKLKVWEKLKKPVLVVKPDREIIYSNEAFREIFNTENPSNGTCSQIIFGKLECEDDSINCPLTILQPENRYSCTILKTINEKDYLIECFKEREGVVFIFTDVTEIVKEFGKQKVEDIKRFSDALIKEVENNEKTFLTLISIGNYDELVKIYGIETAIVMFGKLEAKVKELLVNMNLTHGSECLSVTNGSLVILFKNGFSIGEIIEIEEKIMSMLSDFEIEAADENILLTTILVTLQLKKEEFSTTSDLISSMLLTKSKLSLVNEKKASLETIAELEKFIQEKRKKLKLILESLREDKIDVYFQPIVDLRTGKINHFEVLMRVIQDDKVISAGYFIDELYENNLSIECDLKVLQKLLTYREILAQLKCPININISHRSLGSALYRDAFSKTVQFLQNAGIKVNVEITEQVLFDNFKILEIASRDLDFLIYIDDFGSGYSSFRLVAELVKRGMLAGIKIDGSLIKNIENDENLKKVVSLISFMTEVFNIDIIAEYIENDRVVELLKSFKVKEGQGYYFSKPVSIREIENVVRRFS</sequence>
<dbReference type="PROSITE" id="PS50883">
    <property type="entry name" value="EAL"/>
    <property type="match status" value="1"/>
</dbReference>
<gene>
    <name evidence="2" type="ORF">SAMN06265340_1154</name>
</gene>
<feature type="domain" description="EAL" evidence="1">
    <location>
        <begin position="285"/>
        <end position="536"/>
    </location>
</feature>
<proteinExistence type="predicted"/>
<dbReference type="InterPro" id="IPR050706">
    <property type="entry name" value="Cyclic-di-GMP_PDE-like"/>
</dbReference>
<evidence type="ECO:0000313" key="3">
    <source>
        <dbReference type="Proteomes" id="UP000198405"/>
    </source>
</evidence>
<keyword evidence="3" id="KW-1185">Reference proteome</keyword>
<accession>A0A239A3X7</accession>
<dbReference type="InterPro" id="IPR035919">
    <property type="entry name" value="EAL_sf"/>
</dbReference>
<dbReference type="Gene3D" id="3.20.20.450">
    <property type="entry name" value="EAL domain"/>
    <property type="match status" value="1"/>
</dbReference>
<dbReference type="RefSeq" id="WP_180706465.1">
    <property type="nucleotide sequence ID" value="NZ_FZOB01000015.1"/>
</dbReference>
<reference evidence="3" key="1">
    <citation type="submission" date="2017-06" db="EMBL/GenBank/DDBJ databases">
        <authorList>
            <person name="Varghese N."/>
            <person name="Submissions S."/>
        </authorList>
    </citation>
    <scope>NUCLEOTIDE SEQUENCE [LARGE SCALE GENOMIC DNA]</scope>
    <source>
        <strain evidence="3">DSM 15668</strain>
    </source>
</reference>
<dbReference type="SMART" id="SM00052">
    <property type="entry name" value="EAL"/>
    <property type="match status" value="1"/>
</dbReference>
<dbReference type="CDD" id="cd01948">
    <property type="entry name" value="EAL"/>
    <property type="match status" value="1"/>
</dbReference>
<dbReference type="AlphaFoldDB" id="A0A239A3X7"/>
<dbReference type="InterPro" id="IPR001633">
    <property type="entry name" value="EAL_dom"/>
</dbReference>
<dbReference type="EMBL" id="FZOB01000015">
    <property type="protein sequence ID" value="SNR90189.1"/>
    <property type="molecule type" value="Genomic_DNA"/>
</dbReference>
<dbReference type="Pfam" id="PF00563">
    <property type="entry name" value="EAL"/>
    <property type="match status" value="1"/>
</dbReference>